<dbReference type="SUPFAM" id="SSF51206">
    <property type="entry name" value="cAMP-binding domain-like"/>
    <property type="match status" value="1"/>
</dbReference>
<keyword evidence="1" id="KW-0805">Transcription regulation</keyword>
<protein>
    <recommendedName>
        <fullName evidence="8">cAMP-binding protein</fullName>
    </recommendedName>
</protein>
<dbReference type="OrthoDB" id="7506088at2"/>
<name>A0A4Q0SST7_9BACT</name>
<feature type="domain" description="HTH crp-type" evidence="5">
    <location>
        <begin position="143"/>
        <end position="209"/>
    </location>
</feature>
<evidence type="ECO:0000259" key="5">
    <source>
        <dbReference type="PROSITE" id="PS51063"/>
    </source>
</evidence>
<keyword evidence="3" id="KW-0804">Transcription</keyword>
<proteinExistence type="predicted"/>
<dbReference type="RefSeq" id="WP_128915547.1">
    <property type="nucleotide sequence ID" value="NZ_RDSM01000006.1"/>
</dbReference>
<keyword evidence="2" id="KW-0238">DNA-binding</keyword>
<dbReference type="InterPro" id="IPR000595">
    <property type="entry name" value="cNMP-bd_dom"/>
</dbReference>
<dbReference type="InterPro" id="IPR014710">
    <property type="entry name" value="RmlC-like_jellyroll"/>
</dbReference>
<evidence type="ECO:0000256" key="1">
    <source>
        <dbReference type="ARBA" id="ARBA00023015"/>
    </source>
</evidence>
<evidence type="ECO:0000313" key="7">
    <source>
        <dbReference type="Proteomes" id="UP000289437"/>
    </source>
</evidence>
<evidence type="ECO:0000313" key="6">
    <source>
        <dbReference type="EMBL" id="RXH53993.1"/>
    </source>
</evidence>
<keyword evidence="7" id="KW-1185">Reference proteome</keyword>
<dbReference type="PROSITE" id="PS50042">
    <property type="entry name" value="CNMP_BINDING_3"/>
    <property type="match status" value="1"/>
</dbReference>
<dbReference type="PROSITE" id="PS51063">
    <property type="entry name" value="HTH_CRP_2"/>
    <property type="match status" value="1"/>
</dbReference>
<dbReference type="GO" id="GO:0005829">
    <property type="term" value="C:cytosol"/>
    <property type="evidence" value="ECO:0007669"/>
    <property type="project" value="TreeGrafter"/>
</dbReference>
<dbReference type="Proteomes" id="UP000289437">
    <property type="component" value="Unassembled WGS sequence"/>
</dbReference>
<reference evidence="6 7" key="1">
    <citation type="submission" date="2018-11" db="EMBL/GenBank/DDBJ databases">
        <authorList>
            <person name="Mardanov A.V."/>
            <person name="Ravin N.V."/>
            <person name="Dedysh S.N."/>
        </authorList>
    </citation>
    <scope>NUCLEOTIDE SEQUENCE [LARGE SCALE GENOMIC DNA]</scope>
    <source>
        <strain evidence="6 7">AF10</strain>
    </source>
</reference>
<evidence type="ECO:0000259" key="4">
    <source>
        <dbReference type="PROSITE" id="PS50042"/>
    </source>
</evidence>
<feature type="domain" description="Cyclic nucleotide-binding" evidence="4">
    <location>
        <begin position="9"/>
        <end position="129"/>
    </location>
</feature>
<gene>
    <name evidence="6" type="ORF">GRAN_4962</name>
</gene>
<accession>A0A4Q0SST7</accession>
<reference evidence="7" key="2">
    <citation type="submission" date="2019-02" db="EMBL/GenBank/DDBJ databases">
        <title>Granulicella sibirica sp. nov., a psychrotolerant acidobacterium isolated from an organic soil layer in forested tundra, West Siberia.</title>
        <authorList>
            <person name="Oshkin I.Y."/>
            <person name="Kulichevskaya I.S."/>
            <person name="Rijpstra W.I.C."/>
            <person name="Sinninghe Damste J.S."/>
            <person name="Rakitin A.L."/>
            <person name="Ravin N.V."/>
            <person name="Dedysh S.N."/>
        </authorList>
    </citation>
    <scope>NUCLEOTIDE SEQUENCE [LARGE SCALE GENOMIC DNA]</scope>
    <source>
        <strain evidence="7">AF10</strain>
    </source>
</reference>
<dbReference type="InterPro" id="IPR036388">
    <property type="entry name" value="WH-like_DNA-bd_sf"/>
</dbReference>
<dbReference type="InterPro" id="IPR012318">
    <property type="entry name" value="HTH_CRP"/>
</dbReference>
<comment type="caution">
    <text evidence="6">The sequence shown here is derived from an EMBL/GenBank/DDBJ whole genome shotgun (WGS) entry which is preliminary data.</text>
</comment>
<sequence length="237" mass="26424">MPVQATNRLLSALSPESRERLMNSSSAVTLPLKTALYDIDDTPTHAYFMTSGMASIVTSMEDGGTAEVGVIGLEGVVGAYHILGPSKNSTNCMVQLAGTALKIPLRELRHAFRSSEDIRDRILEFVQSQSLTVSQIAGCNRLHEAEERLARWLLMARDRTQSDEMYFTQEFLAMMVGARRTTVTLIAGALQRADLIEYSRGRVTILDRERLETAACDCYRISRDLFTNLYAYPAQTF</sequence>
<dbReference type="PANTHER" id="PTHR24567:SF74">
    <property type="entry name" value="HTH-TYPE TRANSCRIPTIONAL REGULATOR ARCR"/>
    <property type="match status" value="1"/>
</dbReference>
<dbReference type="SMART" id="SM00100">
    <property type="entry name" value="cNMP"/>
    <property type="match status" value="1"/>
</dbReference>
<dbReference type="Pfam" id="PF00027">
    <property type="entry name" value="cNMP_binding"/>
    <property type="match status" value="1"/>
</dbReference>
<dbReference type="CDD" id="cd00038">
    <property type="entry name" value="CAP_ED"/>
    <property type="match status" value="1"/>
</dbReference>
<dbReference type="EMBL" id="RDSM01000006">
    <property type="protein sequence ID" value="RXH53993.1"/>
    <property type="molecule type" value="Genomic_DNA"/>
</dbReference>
<evidence type="ECO:0000256" key="2">
    <source>
        <dbReference type="ARBA" id="ARBA00023125"/>
    </source>
</evidence>
<dbReference type="InterPro" id="IPR036390">
    <property type="entry name" value="WH_DNA-bd_sf"/>
</dbReference>
<organism evidence="6 7">
    <name type="scientific">Granulicella sibirica</name>
    <dbReference type="NCBI Taxonomy" id="2479048"/>
    <lineage>
        <taxon>Bacteria</taxon>
        <taxon>Pseudomonadati</taxon>
        <taxon>Acidobacteriota</taxon>
        <taxon>Terriglobia</taxon>
        <taxon>Terriglobales</taxon>
        <taxon>Acidobacteriaceae</taxon>
        <taxon>Granulicella</taxon>
    </lineage>
</organism>
<dbReference type="SUPFAM" id="SSF46785">
    <property type="entry name" value="Winged helix' DNA-binding domain"/>
    <property type="match status" value="1"/>
</dbReference>
<dbReference type="GO" id="GO:0003677">
    <property type="term" value="F:DNA binding"/>
    <property type="evidence" value="ECO:0007669"/>
    <property type="project" value="UniProtKB-KW"/>
</dbReference>
<dbReference type="InterPro" id="IPR018490">
    <property type="entry name" value="cNMP-bd_dom_sf"/>
</dbReference>
<dbReference type="InterPro" id="IPR050397">
    <property type="entry name" value="Env_Response_Regulators"/>
</dbReference>
<dbReference type="Gene3D" id="2.60.120.10">
    <property type="entry name" value="Jelly Rolls"/>
    <property type="match status" value="1"/>
</dbReference>
<dbReference type="AlphaFoldDB" id="A0A4Q0SST7"/>
<dbReference type="Pfam" id="PF13545">
    <property type="entry name" value="HTH_Crp_2"/>
    <property type="match status" value="1"/>
</dbReference>
<evidence type="ECO:0000256" key="3">
    <source>
        <dbReference type="ARBA" id="ARBA00023163"/>
    </source>
</evidence>
<dbReference type="PANTHER" id="PTHR24567">
    <property type="entry name" value="CRP FAMILY TRANSCRIPTIONAL REGULATORY PROTEIN"/>
    <property type="match status" value="1"/>
</dbReference>
<evidence type="ECO:0008006" key="8">
    <source>
        <dbReference type="Google" id="ProtNLM"/>
    </source>
</evidence>
<dbReference type="Gene3D" id="1.10.10.10">
    <property type="entry name" value="Winged helix-like DNA-binding domain superfamily/Winged helix DNA-binding domain"/>
    <property type="match status" value="1"/>
</dbReference>
<dbReference type="GO" id="GO:0003700">
    <property type="term" value="F:DNA-binding transcription factor activity"/>
    <property type="evidence" value="ECO:0007669"/>
    <property type="project" value="TreeGrafter"/>
</dbReference>